<dbReference type="EMBL" id="UYYB01000242">
    <property type="protein sequence ID" value="VDM65171.1"/>
    <property type="molecule type" value="Genomic_DNA"/>
</dbReference>
<organism evidence="2 3">
    <name type="scientific">Strongylus vulgaris</name>
    <name type="common">Blood worm</name>
    <dbReference type="NCBI Taxonomy" id="40348"/>
    <lineage>
        <taxon>Eukaryota</taxon>
        <taxon>Metazoa</taxon>
        <taxon>Ecdysozoa</taxon>
        <taxon>Nematoda</taxon>
        <taxon>Chromadorea</taxon>
        <taxon>Rhabditida</taxon>
        <taxon>Rhabditina</taxon>
        <taxon>Rhabditomorpha</taxon>
        <taxon>Strongyloidea</taxon>
        <taxon>Strongylidae</taxon>
        <taxon>Strongylus</taxon>
    </lineage>
</organism>
<name>A0A3P7HW27_STRVU</name>
<sequence>MYKQANRHSENHKYNRIGYNSLSFSRFTIWNIVFLIVRLASSVLTVMTFWYGLRQSETAYIDITSGNYNTTYVRLNCLLAVLSLQLFQLWNFTSFHIGRFKCVL</sequence>
<accession>A0A3P7HW27</accession>
<dbReference type="PANTHER" id="PTHR12371">
    <property type="entry name" value="TRANSLOCATION ASSOCIATED MEMBRANE PROTEIN"/>
    <property type="match status" value="1"/>
</dbReference>
<dbReference type="OrthoDB" id="3053196at2759"/>
<keyword evidence="1" id="KW-1133">Transmembrane helix</keyword>
<feature type="transmembrane region" description="Helical" evidence="1">
    <location>
        <begin position="29"/>
        <end position="53"/>
    </location>
</feature>
<protein>
    <submittedName>
        <fullName evidence="2">Uncharacterized protein</fullName>
    </submittedName>
</protein>
<dbReference type="GO" id="GO:0005789">
    <property type="term" value="C:endoplasmic reticulum membrane"/>
    <property type="evidence" value="ECO:0007669"/>
    <property type="project" value="TreeGrafter"/>
</dbReference>
<evidence type="ECO:0000256" key="1">
    <source>
        <dbReference type="SAM" id="Phobius"/>
    </source>
</evidence>
<proteinExistence type="predicted"/>
<keyword evidence="1" id="KW-0472">Membrane</keyword>
<feature type="transmembrane region" description="Helical" evidence="1">
    <location>
        <begin position="73"/>
        <end position="92"/>
    </location>
</feature>
<reference evidence="2 3" key="1">
    <citation type="submission" date="2018-11" db="EMBL/GenBank/DDBJ databases">
        <authorList>
            <consortium name="Pathogen Informatics"/>
        </authorList>
    </citation>
    <scope>NUCLEOTIDE SEQUENCE [LARGE SCALE GENOMIC DNA]</scope>
</reference>
<dbReference type="AlphaFoldDB" id="A0A3P7HW27"/>
<dbReference type="PANTHER" id="PTHR12371:SF11">
    <property type="entry name" value="TRANSLOCATING CHAIN-ASSOCIATED MEMBRANE PROTEIN"/>
    <property type="match status" value="1"/>
</dbReference>
<dbReference type="InterPro" id="IPR016447">
    <property type="entry name" value="Translocation_assoc_membrane"/>
</dbReference>
<dbReference type="GO" id="GO:0045048">
    <property type="term" value="P:protein insertion into ER membrane"/>
    <property type="evidence" value="ECO:0007669"/>
    <property type="project" value="TreeGrafter"/>
</dbReference>
<evidence type="ECO:0000313" key="2">
    <source>
        <dbReference type="EMBL" id="VDM65171.1"/>
    </source>
</evidence>
<dbReference type="GO" id="GO:0006616">
    <property type="term" value="P:SRP-dependent cotranslational protein targeting to membrane, translocation"/>
    <property type="evidence" value="ECO:0007669"/>
    <property type="project" value="InterPro"/>
</dbReference>
<keyword evidence="1" id="KW-0812">Transmembrane</keyword>
<keyword evidence="3" id="KW-1185">Reference proteome</keyword>
<dbReference type="Proteomes" id="UP000270094">
    <property type="component" value="Unassembled WGS sequence"/>
</dbReference>
<evidence type="ECO:0000313" key="3">
    <source>
        <dbReference type="Proteomes" id="UP000270094"/>
    </source>
</evidence>
<gene>
    <name evidence="2" type="ORF">SVUK_LOCUS169</name>
</gene>